<feature type="domain" description="Nudix hydrolase" evidence="1">
    <location>
        <begin position="109"/>
        <end position="250"/>
    </location>
</feature>
<dbReference type="SUPFAM" id="SSF55811">
    <property type="entry name" value="Nudix"/>
    <property type="match status" value="1"/>
</dbReference>
<comment type="caution">
    <text evidence="2">The sequence shown here is derived from an EMBL/GenBank/DDBJ whole genome shotgun (WGS) entry which is preliminary data.</text>
</comment>
<organism evidence="2 3">
    <name type="scientific">Endosaccharibacter trunci</name>
    <dbReference type="NCBI Taxonomy" id="2812733"/>
    <lineage>
        <taxon>Bacteria</taxon>
        <taxon>Pseudomonadati</taxon>
        <taxon>Pseudomonadota</taxon>
        <taxon>Alphaproteobacteria</taxon>
        <taxon>Acetobacterales</taxon>
        <taxon>Acetobacteraceae</taxon>
        <taxon>Endosaccharibacter</taxon>
    </lineage>
</organism>
<dbReference type="Gene3D" id="3.90.79.10">
    <property type="entry name" value="Nucleoside Triphosphate Pyrophosphohydrolase"/>
    <property type="match status" value="1"/>
</dbReference>
<evidence type="ECO:0000313" key="2">
    <source>
        <dbReference type="EMBL" id="MCQ8278782.1"/>
    </source>
</evidence>
<proteinExistence type="predicted"/>
<name>A0ABT1W7C4_9PROT</name>
<dbReference type="InterPro" id="IPR015797">
    <property type="entry name" value="NUDIX_hydrolase-like_dom_sf"/>
</dbReference>
<accession>A0ABT1W7C4</accession>
<protein>
    <submittedName>
        <fullName evidence="2">Thiamine pyrophosphokinase</fullName>
    </submittedName>
</protein>
<dbReference type="RefSeq" id="WP_422864266.1">
    <property type="nucleotide sequence ID" value="NZ_JAMSKV010000008.1"/>
</dbReference>
<evidence type="ECO:0000259" key="1">
    <source>
        <dbReference type="PROSITE" id="PS51462"/>
    </source>
</evidence>
<dbReference type="InterPro" id="IPR000086">
    <property type="entry name" value="NUDIX_hydrolase_dom"/>
</dbReference>
<dbReference type="EMBL" id="JAMSKV010000008">
    <property type="protein sequence ID" value="MCQ8278782.1"/>
    <property type="molecule type" value="Genomic_DNA"/>
</dbReference>
<reference evidence="2 3" key="1">
    <citation type="submission" date="2022-06" db="EMBL/GenBank/DDBJ databases">
        <title>Endosaccharibacter gen. nov., sp. nov., endophytic bacteria isolated from sugarcane.</title>
        <authorList>
            <person name="Pitiwittayakul N."/>
            <person name="Yukphan P."/>
            <person name="Charoenyingcharoen P."/>
            <person name="Tanasupawat S."/>
        </authorList>
    </citation>
    <scope>NUCLEOTIDE SEQUENCE [LARGE SCALE GENOMIC DNA]</scope>
    <source>
        <strain evidence="2 3">KSS8</strain>
    </source>
</reference>
<dbReference type="CDD" id="cd03676">
    <property type="entry name" value="NUDIX_Tnr3_like"/>
    <property type="match status" value="1"/>
</dbReference>
<keyword evidence="3" id="KW-1185">Reference proteome</keyword>
<dbReference type="Proteomes" id="UP001524587">
    <property type="component" value="Unassembled WGS sequence"/>
</dbReference>
<dbReference type="PROSITE" id="PS51462">
    <property type="entry name" value="NUDIX"/>
    <property type="match status" value="1"/>
</dbReference>
<gene>
    <name evidence="2" type="ORF">NFI95_09985</name>
</gene>
<evidence type="ECO:0000313" key="3">
    <source>
        <dbReference type="Proteomes" id="UP001524587"/>
    </source>
</evidence>
<sequence>MDIAPFLRHLERCNNTTLPGGRLPFRLGAAPVGFVAPALAPELESRGVRREGDALVLDDPSALAALGRSLTEAKLFRFRDEPFDIRAVPDGPVLARLDRGVLPGFGVLAEGLHLNGLVQRTDGLHLWVGHRAENKLLDPGKLDHLAAGGIAAGHDPLSTLEKEGAEECGLPPELARQAIPAGIISYVMQRPEGLRRDRLHCFDVMLPESFQPHAHDGEMTGFTLMTLEEAFRLVRDTDRFKFNVNLVLIDLLLRHGLIDPSSADGALLKERLAGPYRGGPVSPVAG</sequence>